<evidence type="ECO:0000313" key="21">
    <source>
        <dbReference type="Proteomes" id="UP000273828"/>
    </source>
</evidence>
<evidence type="ECO:0000256" key="8">
    <source>
        <dbReference type="ARBA" id="ARBA00022573"/>
    </source>
</evidence>
<evidence type="ECO:0000256" key="10">
    <source>
        <dbReference type="ARBA" id="ARBA00022692"/>
    </source>
</evidence>
<reference evidence="20 21" key="1">
    <citation type="submission" date="2018-10" db="EMBL/GenBank/DDBJ databases">
        <title>Natrarchaeobius chitinivorans gen. nov., sp. nov., and Natrarchaeobius haloalkaliphilus sp. nov., alkaliphilic, chitin-utilizing haloarchaea from hypersaline alkaline lakes.</title>
        <authorList>
            <person name="Sorokin D.Y."/>
            <person name="Elcheninov A.G."/>
            <person name="Kostrikina N.A."/>
            <person name="Bale N.J."/>
            <person name="Sinninghe Damste J.S."/>
            <person name="Khijniak T.V."/>
            <person name="Kublanov I.V."/>
            <person name="Toshchakov S.V."/>
        </authorList>
    </citation>
    <scope>NUCLEOTIDE SEQUENCE [LARGE SCALE GENOMIC DNA]</scope>
    <source>
        <strain evidence="20 21">AArcht-Sl</strain>
    </source>
</reference>
<evidence type="ECO:0000313" key="20">
    <source>
        <dbReference type="EMBL" id="RQG86996.1"/>
    </source>
</evidence>
<dbReference type="EMBL" id="REFY01000006">
    <property type="protein sequence ID" value="RQG86996.1"/>
    <property type="molecule type" value="Genomic_DNA"/>
</dbReference>
<keyword evidence="9 19" id="KW-0808">Transferase</keyword>
<comment type="caution">
    <text evidence="20">The sequence shown here is derived from an EMBL/GenBank/DDBJ whole genome shotgun (WGS) entry which is preliminary data.</text>
</comment>
<dbReference type="EC" id="2.7.8.26" evidence="5 19"/>
<keyword evidence="21" id="KW-1185">Reference proteome</keyword>
<evidence type="ECO:0000256" key="15">
    <source>
        <dbReference type="ARBA" id="ARBA00032605"/>
    </source>
</evidence>
<keyword evidence="10 19" id="KW-0812">Transmembrane</keyword>
<organism evidence="20 21">
    <name type="scientific">Natrarchaeobius halalkaliphilus</name>
    <dbReference type="NCBI Taxonomy" id="1679091"/>
    <lineage>
        <taxon>Archaea</taxon>
        <taxon>Methanobacteriati</taxon>
        <taxon>Methanobacteriota</taxon>
        <taxon>Stenosarchaea group</taxon>
        <taxon>Halobacteria</taxon>
        <taxon>Halobacteriales</taxon>
        <taxon>Natrialbaceae</taxon>
        <taxon>Natrarchaeobius</taxon>
    </lineage>
</organism>
<feature type="transmembrane region" description="Helical" evidence="19">
    <location>
        <begin position="36"/>
        <end position="54"/>
    </location>
</feature>
<accession>A0A3N6NZK5</accession>
<evidence type="ECO:0000256" key="18">
    <source>
        <dbReference type="ARBA" id="ARBA00049504"/>
    </source>
</evidence>
<keyword evidence="11 19" id="KW-0460">Magnesium</keyword>
<comment type="function">
    <text evidence="14 19">Joins adenosylcobinamide-GDP and alpha-ribazole to generate adenosylcobalamin (Ado-cobalamin). Also synthesizes adenosylcobalamin 5'-phosphate from adenosylcobinamide-GDP and alpha-ribazole 5'-phosphate.</text>
</comment>
<dbReference type="PANTHER" id="PTHR34148:SF1">
    <property type="entry name" value="ADENOSYLCOBINAMIDE-GDP RIBAZOLETRANSFERASE"/>
    <property type="match status" value="1"/>
</dbReference>
<evidence type="ECO:0000256" key="14">
    <source>
        <dbReference type="ARBA" id="ARBA00025228"/>
    </source>
</evidence>
<evidence type="ECO:0000256" key="16">
    <source>
        <dbReference type="ARBA" id="ARBA00032853"/>
    </source>
</evidence>
<proteinExistence type="inferred from homology"/>
<keyword evidence="7 19" id="KW-1003">Cell membrane</keyword>
<evidence type="ECO:0000256" key="2">
    <source>
        <dbReference type="ARBA" id="ARBA00004651"/>
    </source>
</evidence>
<evidence type="ECO:0000256" key="13">
    <source>
        <dbReference type="ARBA" id="ARBA00023136"/>
    </source>
</evidence>
<keyword evidence="12 19" id="KW-1133">Transmembrane helix</keyword>
<feature type="transmembrane region" description="Helical" evidence="19">
    <location>
        <begin position="109"/>
        <end position="131"/>
    </location>
</feature>
<dbReference type="HAMAP" id="MF_00719">
    <property type="entry name" value="CobS"/>
    <property type="match status" value="1"/>
</dbReference>
<comment type="subcellular location">
    <subcellularLocation>
        <location evidence="2 19">Cell membrane</location>
        <topology evidence="2 19">Multi-pass membrane protein</topology>
    </subcellularLocation>
</comment>
<protein>
    <recommendedName>
        <fullName evidence="6 19">Adenosylcobinamide-GDP ribazoletransferase</fullName>
        <ecNumber evidence="5 19">2.7.8.26</ecNumber>
    </recommendedName>
    <alternativeName>
        <fullName evidence="16 19">Cobalamin synthase</fullName>
    </alternativeName>
    <alternativeName>
        <fullName evidence="15 19">Cobalamin-5'-phosphate synthase</fullName>
    </alternativeName>
</protein>
<sequence length="252" mass="25457">MIGRLIGAVRGAFGFLTRLPVAHRDGDWDAFRSTPLAFPIVGLVAGAIASIPLFGTEVLPPTAVAFGYVLAVYAVTGVHHLDGVADLGDALVVHGDRERRREVLTDTTTGVGALLAVTIVVVGLALGGLGLAGLPVLIAVGIVIGAEVGTKLAMAVVACFGTASYEGMGRQITEASTPGGFVVPAGIVIPAAALAWPHPGTVALCGALAGVALPWYWARRFLGGISGDVFGAANEIGRVAGVHAGVIAWTLL</sequence>
<evidence type="ECO:0000256" key="12">
    <source>
        <dbReference type="ARBA" id="ARBA00022989"/>
    </source>
</evidence>
<evidence type="ECO:0000256" key="6">
    <source>
        <dbReference type="ARBA" id="ARBA00015850"/>
    </source>
</evidence>
<dbReference type="UniPathway" id="UPA00148">
    <property type="reaction ID" value="UER00238"/>
</dbReference>
<evidence type="ECO:0000256" key="9">
    <source>
        <dbReference type="ARBA" id="ARBA00022679"/>
    </source>
</evidence>
<keyword evidence="13 19" id="KW-0472">Membrane</keyword>
<dbReference type="Proteomes" id="UP000273828">
    <property type="component" value="Unassembled WGS sequence"/>
</dbReference>
<dbReference type="RefSeq" id="WP_124179401.1">
    <property type="nucleotide sequence ID" value="NZ_REFY01000006.1"/>
</dbReference>
<gene>
    <name evidence="19 20" type="primary">cobS</name>
    <name evidence="20" type="ORF">EA462_15230</name>
</gene>
<comment type="similarity">
    <text evidence="4 19">Belongs to the CobS family.</text>
</comment>
<evidence type="ECO:0000256" key="5">
    <source>
        <dbReference type="ARBA" id="ARBA00013200"/>
    </source>
</evidence>
<dbReference type="GO" id="GO:0005886">
    <property type="term" value="C:plasma membrane"/>
    <property type="evidence" value="ECO:0007669"/>
    <property type="project" value="UniProtKB-SubCell"/>
</dbReference>
<dbReference type="GO" id="GO:0009236">
    <property type="term" value="P:cobalamin biosynthetic process"/>
    <property type="evidence" value="ECO:0007669"/>
    <property type="project" value="UniProtKB-UniRule"/>
</dbReference>
<feature type="transmembrane region" description="Helical" evidence="19">
    <location>
        <begin position="137"/>
        <end position="163"/>
    </location>
</feature>
<dbReference type="AlphaFoldDB" id="A0A3N6NZK5"/>
<comment type="catalytic activity">
    <reaction evidence="18 19">
        <text>alpha-ribazole 5'-phosphate + adenosylcob(III)inamide-GDP = adenosylcob(III)alamin 5'-phosphate + GMP + H(+)</text>
        <dbReference type="Rhea" id="RHEA:23560"/>
        <dbReference type="ChEBI" id="CHEBI:15378"/>
        <dbReference type="ChEBI" id="CHEBI:57918"/>
        <dbReference type="ChEBI" id="CHEBI:58115"/>
        <dbReference type="ChEBI" id="CHEBI:60487"/>
        <dbReference type="ChEBI" id="CHEBI:60493"/>
        <dbReference type="EC" id="2.7.8.26"/>
    </reaction>
</comment>
<evidence type="ECO:0000256" key="1">
    <source>
        <dbReference type="ARBA" id="ARBA00001946"/>
    </source>
</evidence>
<dbReference type="OrthoDB" id="11748at2157"/>
<comment type="cofactor">
    <cofactor evidence="1 19">
        <name>Mg(2+)</name>
        <dbReference type="ChEBI" id="CHEBI:18420"/>
    </cofactor>
</comment>
<dbReference type="PANTHER" id="PTHR34148">
    <property type="entry name" value="ADENOSYLCOBINAMIDE-GDP RIBAZOLETRANSFERASE"/>
    <property type="match status" value="1"/>
</dbReference>
<evidence type="ECO:0000256" key="17">
    <source>
        <dbReference type="ARBA" id="ARBA00048623"/>
    </source>
</evidence>
<dbReference type="InterPro" id="IPR003805">
    <property type="entry name" value="CobS"/>
</dbReference>
<evidence type="ECO:0000256" key="3">
    <source>
        <dbReference type="ARBA" id="ARBA00004663"/>
    </source>
</evidence>
<feature type="transmembrane region" description="Helical" evidence="19">
    <location>
        <begin position="175"/>
        <end position="195"/>
    </location>
</feature>
<dbReference type="GO" id="GO:0008818">
    <property type="term" value="F:cobalamin 5'-phosphate synthase activity"/>
    <property type="evidence" value="ECO:0007669"/>
    <property type="project" value="UniProtKB-UniRule"/>
</dbReference>
<dbReference type="Pfam" id="PF02654">
    <property type="entry name" value="CobS"/>
    <property type="match status" value="1"/>
</dbReference>
<comment type="pathway">
    <text evidence="3 19">Cofactor biosynthesis; adenosylcobalamin biosynthesis; adenosylcobalamin from cob(II)yrinate a,c-diamide: step 7/7.</text>
</comment>
<evidence type="ECO:0000256" key="19">
    <source>
        <dbReference type="HAMAP-Rule" id="MF_00719"/>
    </source>
</evidence>
<dbReference type="GO" id="GO:0051073">
    <property type="term" value="F:adenosylcobinamide-GDP ribazoletransferase activity"/>
    <property type="evidence" value="ECO:0007669"/>
    <property type="project" value="UniProtKB-UniRule"/>
</dbReference>
<evidence type="ECO:0000256" key="4">
    <source>
        <dbReference type="ARBA" id="ARBA00010561"/>
    </source>
</evidence>
<evidence type="ECO:0000256" key="7">
    <source>
        <dbReference type="ARBA" id="ARBA00022475"/>
    </source>
</evidence>
<dbReference type="NCBIfam" id="TIGR00317">
    <property type="entry name" value="cobS"/>
    <property type="match status" value="1"/>
</dbReference>
<evidence type="ECO:0000256" key="11">
    <source>
        <dbReference type="ARBA" id="ARBA00022842"/>
    </source>
</evidence>
<comment type="catalytic activity">
    <reaction evidence="17 19">
        <text>alpha-ribazole + adenosylcob(III)inamide-GDP = adenosylcob(III)alamin + GMP + H(+)</text>
        <dbReference type="Rhea" id="RHEA:16049"/>
        <dbReference type="ChEBI" id="CHEBI:10329"/>
        <dbReference type="ChEBI" id="CHEBI:15378"/>
        <dbReference type="ChEBI" id="CHEBI:18408"/>
        <dbReference type="ChEBI" id="CHEBI:58115"/>
        <dbReference type="ChEBI" id="CHEBI:60487"/>
        <dbReference type="EC" id="2.7.8.26"/>
    </reaction>
</comment>
<name>A0A3N6NZK5_9EURY</name>
<feature type="transmembrane region" description="Helical" evidence="19">
    <location>
        <begin position="201"/>
        <end position="218"/>
    </location>
</feature>
<keyword evidence="8 19" id="KW-0169">Cobalamin biosynthesis</keyword>